<evidence type="ECO:0000259" key="6">
    <source>
        <dbReference type="PROSITE" id="PS50893"/>
    </source>
</evidence>
<comment type="caution">
    <text evidence="7">The sequence shown here is derived from an EMBL/GenBank/DDBJ whole genome shotgun (WGS) entry which is preliminary data.</text>
</comment>
<evidence type="ECO:0000313" key="8">
    <source>
        <dbReference type="Proteomes" id="UP000321379"/>
    </source>
</evidence>
<accession>A0A5C8UPN7</accession>
<dbReference type="Pfam" id="PF00005">
    <property type="entry name" value="ABC_tran"/>
    <property type="match status" value="1"/>
</dbReference>
<dbReference type="GO" id="GO:0055085">
    <property type="term" value="P:transmembrane transport"/>
    <property type="evidence" value="ECO:0007669"/>
    <property type="project" value="UniProtKB-ARBA"/>
</dbReference>
<keyword evidence="8" id="KW-1185">Reference proteome</keyword>
<evidence type="ECO:0000313" key="7">
    <source>
        <dbReference type="EMBL" id="TXN30401.1"/>
    </source>
</evidence>
<dbReference type="InterPro" id="IPR003593">
    <property type="entry name" value="AAA+_ATPase"/>
</dbReference>
<evidence type="ECO:0000256" key="2">
    <source>
        <dbReference type="ARBA" id="ARBA00022448"/>
    </source>
</evidence>
<dbReference type="InterPro" id="IPR013563">
    <property type="entry name" value="Oligopep_ABC_C"/>
</dbReference>
<keyword evidence="3" id="KW-0547">Nucleotide-binding</keyword>
<dbReference type="Proteomes" id="UP000321379">
    <property type="component" value="Unassembled WGS sequence"/>
</dbReference>
<evidence type="ECO:0000256" key="1">
    <source>
        <dbReference type="ARBA" id="ARBA00005417"/>
    </source>
</evidence>
<dbReference type="EMBL" id="VRMG01000007">
    <property type="protein sequence ID" value="TXN30401.1"/>
    <property type="molecule type" value="Genomic_DNA"/>
</dbReference>
<dbReference type="AlphaFoldDB" id="A0A5C8UPN7"/>
<feature type="domain" description="ABC transporter" evidence="6">
    <location>
        <begin position="54"/>
        <end position="294"/>
    </location>
</feature>
<dbReference type="SMART" id="SM00382">
    <property type="entry name" value="AAA"/>
    <property type="match status" value="1"/>
</dbReference>
<dbReference type="InterPro" id="IPR003439">
    <property type="entry name" value="ABC_transporter-like_ATP-bd"/>
</dbReference>
<dbReference type="GO" id="GO:0015833">
    <property type="term" value="P:peptide transport"/>
    <property type="evidence" value="ECO:0007669"/>
    <property type="project" value="InterPro"/>
</dbReference>
<evidence type="ECO:0000256" key="4">
    <source>
        <dbReference type="ARBA" id="ARBA00022840"/>
    </source>
</evidence>
<feature type="region of interest" description="Disordered" evidence="5">
    <location>
        <begin position="32"/>
        <end position="53"/>
    </location>
</feature>
<evidence type="ECO:0000256" key="3">
    <source>
        <dbReference type="ARBA" id="ARBA00022741"/>
    </source>
</evidence>
<dbReference type="PANTHER" id="PTHR43776">
    <property type="entry name" value="TRANSPORT ATP-BINDING PROTEIN"/>
    <property type="match status" value="1"/>
</dbReference>
<keyword evidence="4 7" id="KW-0067">ATP-binding</keyword>
<dbReference type="GO" id="GO:0005524">
    <property type="term" value="F:ATP binding"/>
    <property type="evidence" value="ECO:0007669"/>
    <property type="project" value="UniProtKB-KW"/>
</dbReference>
<dbReference type="Pfam" id="PF08352">
    <property type="entry name" value="oligo_HPY"/>
    <property type="match status" value="1"/>
</dbReference>
<comment type="similarity">
    <text evidence="1">Belongs to the ABC transporter superfamily.</text>
</comment>
<dbReference type="NCBIfam" id="TIGR01727">
    <property type="entry name" value="oligo_HPY"/>
    <property type="match status" value="1"/>
</dbReference>
<protein>
    <submittedName>
        <fullName evidence="7">ATP-binding cassette domain-containing protein</fullName>
    </submittedName>
</protein>
<gene>
    <name evidence="7" type="ORF">FVP33_10410</name>
</gene>
<sequence length="394" mass="42704">MRVRPSGVRDHPDTRVPRSFRFWTPGCVLARRADHPSPRREPEHPVNTRRPPLLSASGLSVTYGGSVTAVCEVDLEVAEGETLALVGESGCGKSTLGRALLRLEPASAGTITFAGTDISRLSRAGLRLARADMQMVFQDPMGSLNPRRSIGAIIAEPLRQTRGVSVADALRRARELLERVGLSASMADRRPHEFSGGQRQRIGIARALASSPRFIVADEPVSALDVSVQAQVINLLGDLTRQENLTMVFISHDLGVVRHVATRVAVMYLGQIVEIADRDDFFAGPEHPYSEALLSAVPALRGDPSEVVRERIVLRGELPNPAAPPAGCRFNTRCAYATDLCLTETPALREITEGRMVRCHFPASDPDGRAVAAVDRDEDPIEHTAISSPTKEIA</sequence>
<proteinExistence type="inferred from homology"/>
<organism evidence="7 8">
    <name type="scientific">Lacisediminihabitans profunda</name>
    <dbReference type="NCBI Taxonomy" id="2594790"/>
    <lineage>
        <taxon>Bacteria</taxon>
        <taxon>Bacillati</taxon>
        <taxon>Actinomycetota</taxon>
        <taxon>Actinomycetes</taxon>
        <taxon>Micrococcales</taxon>
        <taxon>Microbacteriaceae</taxon>
        <taxon>Lacisediminihabitans</taxon>
    </lineage>
</organism>
<dbReference type="CDD" id="cd03257">
    <property type="entry name" value="ABC_NikE_OppD_transporters"/>
    <property type="match status" value="1"/>
</dbReference>
<dbReference type="PROSITE" id="PS00211">
    <property type="entry name" value="ABC_TRANSPORTER_1"/>
    <property type="match status" value="1"/>
</dbReference>
<dbReference type="PANTHER" id="PTHR43776:SF7">
    <property type="entry name" value="D,D-DIPEPTIDE TRANSPORT ATP-BINDING PROTEIN DDPF-RELATED"/>
    <property type="match status" value="1"/>
</dbReference>
<evidence type="ECO:0000256" key="5">
    <source>
        <dbReference type="SAM" id="MobiDB-lite"/>
    </source>
</evidence>
<keyword evidence="2" id="KW-0813">Transport</keyword>
<feature type="compositionally biased region" description="Basic and acidic residues" evidence="5">
    <location>
        <begin position="32"/>
        <end position="46"/>
    </location>
</feature>
<dbReference type="InterPro" id="IPR050319">
    <property type="entry name" value="ABC_transp_ATP-bind"/>
</dbReference>
<dbReference type="Gene3D" id="3.40.50.300">
    <property type="entry name" value="P-loop containing nucleotide triphosphate hydrolases"/>
    <property type="match status" value="1"/>
</dbReference>
<dbReference type="FunFam" id="3.40.50.300:FF:000016">
    <property type="entry name" value="Oligopeptide ABC transporter ATP-binding component"/>
    <property type="match status" value="1"/>
</dbReference>
<dbReference type="InterPro" id="IPR017871">
    <property type="entry name" value="ABC_transporter-like_CS"/>
</dbReference>
<dbReference type="GO" id="GO:0016887">
    <property type="term" value="F:ATP hydrolysis activity"/>
    <property type="evidence" value="ECO:0007669"/>
    <property type="project" value="InterPro"/>
</dbReference>
<reference evidence="7 8" key="1">
    <citation type="submission" date="2019-08" db="EMBL/GenBank/DDBJ databases">
        <title>Bacterial whole genome sequence for Glaciihabitans sp. CHu50b-6-2.</title>
        <authorList>
            <person name="Jin L."/>
        </authorList>
    </citation>
    <scope>NUCLEOTIDE SEQUENCE [LARGE SCALE GENOMIC DNA]</scope>
    <source>
        <strain evidence="7 8">CHu50b-6-2</strain>
    </source>
</reference>
<dbReference type="InterPro" id="IPR027417">
    <property type="entry name" value="P-loop_NTPase"/>
</dbReference>
<dbReference type="SUPFAM" id="SSF52540">
    <property type="entry name" value="P-loop containing nucleoside triphosphate hydrolases"/>
    <property type="match status" value="1"/>
</dbReference>
<dbReference type="PROSITE" id="PS50893">
    <property type="entry name" value="ABC_TRANSPORTER_2"/>
    <property type="match status" value="1"/>
</dbReference>
<name>A0A5C8UPN7_9MICO</name>